<comment type="caution">
    <text evidence="3">The sequence shown here is derived from an EMBL/GenBank/DDBJ whole genome shotgun (WGS) entry which is preliminary data.</text>
</comment>
<accession>A0AAV0I492</accession>
<dbReference type="Proteomes" id="UP001154282">
    <property type="component" value="Unassembled WGS sequence"/>
</dbReference>
<name>A0AAV0I492_9ROSI</name>
<organism evidence="3 4">
    <name type="scientific">Linum tenue</name>
    <dbReference type="NCBI Taxonomy" id="586396"/>
    <lineage>
        <taxon>Eukaryota</taxon>
        <taxon>Viridiplantae</taxon>
        <taxon>Streptophyta</taxon>
        <taxon>Embryophyta</taxon>
        <taxon>Tracheophyta</taxon>
        <taxon>Spermatophyta</taxon>
        <taxon>Magnoliopsida</taxon>
        <taxon>eudicotyledons</taxon>
        <taxon>Gunneridae</taxon>
        <taxon>Pentapetalae</taxon>
        <taxon>rosids</taxon>
        <taxon>fabids</taxon>
        <taxon>Malpighiales</taxon>
        <taxon>Linaceae</taxon>
        <taxon>Linum</taxon>
    </lineage>
</organism>
<dbReference type="PANTHER" id="PTHR33736">
    <property type="entry name" value="F-BOX PROTEIN-RELATED"/>
    <property type="match status" value="1"/>
</dbReference>
<dbReference type="InterPro" id="IPR036047">
    <property type="entry name" value="F-box-like_dom_sf"/>
</dbReference>
<proteinExistence type="predicted"/>
<dbReference type="SUPFAM" id="SSF81383">
    <property type="entry name" value="F-box domain"/>
    <property type="match status" value="1"/>
</dbReference>
<keyword evidence="1" id="KW-1133">Transmembrane helix</keyword>
<evidence type="ECO:0008006" key="5">
    <source>
        <dbReference type="Google" id="ProtNLM"/>
    </source>
</evidence>
<keyword evidence="1" id="KW-0472">Membrane</keyword>
<dbReference type="EMBL" id="CAMGYJ010000003">
    <property type="protein sequence ID" value="CAI0391419.1"/>
    <property type="molecule type" value="Genomic_DNA"/>
</dbReference>
<gene>
    <name evidence="2" type="ORF">LITE_LOCUS7108</name>
    <name evidence="3" type="ORF">LITE_LOCUS7151</name>
</gene>
<dbReference type="InterPro" id="IPR045283">
    <property type="entry name" value="AT3G44326-like"/>
</dbReference>
<keyword evidence="1" id="KW-0812">Transmembrane</keyword>
<dbReference type="Gene3D" id="1.20.1280.50">
    <property type="match status" value="1"/>
</dbReference>
<protein>
    <recommendedName>
        <fullName evidence="5">F-box protein</fullName>
    </recommendedName>
</protein>
<feature type="transmembrane region" description="Helical" evidence="1">
    <location>
        <begin position="340"/>
        <end position="363"/>
    </location>
</feature>
<evidence type="ECO:0000256" key="1">
    <source>
        <dbReference type="SAM" id="Phobius"/>
    </source>
</evidence>
<dbReference type="EMBL" id="CAMGYJ010000003">
    <property type="protein sequence ID" value="CAI0391306.1"/>
    <property type="molecule type" value="Genomic_DNA"/>
</dbReference>
<keyword evidence="4" id="KW-1185">Reference proteome</keyword>
<reference evidence="3" key="1">
    <citation type="submission" date="2022-08" db="EMBL/GenBank/DDBJ databases">
        <authorList>
            <person name="Gutierrez-Valencia J."/>
        </authorList>
    </citation>
    <scope>NUCLEOTIDE SEQUENCE</scope>
</reference>
<evidence type="ECO:0000313" key="4">
    <source>
        <dbReference type="Proteomes" id="UP001154282"/>
    </source>
</evidence>
<sequence length="365" mass="39856">MATQSTTKAIGRVDYEGGDHHHQEAAAASSSSSASCSLSAIHEDILRTHILTRLDGVALLSAACASTELSSLASQDNLWKDVCRSTWPSTDVPRLQEVISAFPDGHRSFFSASLPLLADMEPYSEPASAASEIFAEELISAVDIYHRGELIFSRAVETETGTGWFRCSPFRVDLLDPKDTCPTRIPRPETESGCRELGEELTLSWVLVDPAGRRAVNLSSHRPVSVQKHWLSGDVHARFAVVLAGEKGAASESVQCGIVVTCGGGVEEGAMHVREVSLQMENLDGMYMSGKESLGVLGRAFGGARKGMKRERGREEGGRRYEEFLAMKRRRRERKLRAEGAMDTLCMASAVFVFASLAFLFLWGR</sequence>
<dbReference type="PANTHER" id="PTHR33736:SF13">
    <property type="entry name" value="OS11G0155100 PROTEIN"/>
    <property type="match status" value="1"/>
</dbReference>
<evidence type="ECO:0000313" key="2">
    <source>
        <dbReference type="EMBL" id="CAI0391306.1"/>
    </source>
</evidence>
<dbReference type="AlphaFoldDB" id="A0AAV0I492"/>
<evidence type="ECO:0000313" key="3">
    <source>
        <dbReference type="EMBL" id="CAI0391419.1"/>
    </source>
</evidence>